<proteinExistence type="predicted"/>
<dbReference type="EMBL" id="VOIH02000003">
    <property type="protein sequence ID" value="KAF3451284.1"/>
    <property type="molecule type" value="Genomic_DNA"/>
</dbReference>
<dbReference type="Proteomes" id="UP000796880">
    <property type="component" value="Unassembled WGS sequence"/>
</dbReference>
<evidence type="ECO:0000313" key="3">
    <source>
        <dbReference type="Proteomes" id="UP000796880"/>
    </source>
</evidence>
<feature type="compositionally biased region" description="Acidic residues" evidence="1">
    <location>
        <begin position="52"/>
        <end position="77"/>
    </location>
</feature>
<feature type="region of interest" description="Disordered" evidence="1">
    <location>
        <begin position="44"/>
        <end position="77"/>
    </location>
</feature>
<comment type="caution">
    <text evidence="2">The sequence shown here is derived from an EMBL/GenBank/DDBJ whole genome shotgun (WGS) entry which is preliminary data.</text>
</comment>
<evidence type="ECO:0000256" key="1">
    <source>
        <dbReference type="SAM" id="MobiDB-lite"/>
    </source>
</evidence>
<accession>A0A8K0HFM9</accession>
<name>A0A8K0HFM9_9ROSA</name>
<evidence type="ECO:0000313" key="2">
    <source>
        <dbReference type="EMBL" id="KAF3451284.1"/>
    </source>
</evidence>
<gene>
    <name evidence="2" type="ORF">FNV43_RR07379</name>
</gene>
<sequence>MMMPTSTSSFKVECRDIRGSEESMHQNINEQEAFREHLTHLGFEVPRAMEASSDDENPEESKDPEEEEDPEEFLIED</sequence>
<reference evidence="2" key="1">
    <citation type="submission" date="2020-03" db="EMBL/GenBank/DDBJ databases">
        <title>A high-quality chromosome-level genome assembly of a woody plant with both climbing and erect habits, Rhamnella rubrinervis.</title>
        <authorList>
            <person name="Lu Z."/>
            <person name="Yang Y."/>
            <person name="Zhu X."/>
            <person name="Sun Y."/>
        </authorList>
    </citation>
    <scope>NUCLEOTIDE SEQUENCE</scope>
    <source>
        <strain evidence="2">BYM</strain>
        <tissue evidence="2">Leaf</tissue>
    </source>
</reference>
<organism evidence="2 3">
    <name type="scientific">Rhamnella rubrinervis</name>
    <dbReference type="NCBI Taxonomy" id="2594499"/>
    <lineage>
        <taxon>Eukaryota</taxon>
        <taxon>Viridiplantae</taxon>
        <taxon>Streptophyta</taxon>
        <taxon>Embryophyta</taxon>
        <taxon>Tracheophyta</taxon>
        <taxon>Spermatophyta</taxon>
        <taxon>Magnoliopsida</taxon>
        <taxon>eudicotyledons</taxon>
        <taxon>Gunneridae</taxon>
        <taxon>Pentapetalae</taxon>
        <taxon>rosids</taxon>
        <taxon>fabids</taxon>
        <taxon>Rosales</taxon>
        <taxon>Rhamnaceae</taxon>
        <taxon>rhamnoid group</taxon>
        <taxon>Rhamneae</taxon>
        <taxon>Rhamnella</taxon>
    </lineage>
</organism>
<keyword evidence="3" id="KW-1185">Reference proteome</keyword>
<protein>
    <submittedName>
        <fullName evidence="2">Uncharacterized protein</fullName>
    </submittedName>
</protein>
<dbReference type="AlphaFoldDB" id="A0A8K0HFM9"/>